<dbReference type="KEGG" id="grl:LPB144_03310"/>
<protein>
    <submittedName>
        <fullName evidence="1">Uncharacterized protein</fullName>
    </submittedName>
</protein>
<dbReference type="AlphaFoldDB" id="A0A1L3J304"/>
<name>A0A1L3J304_9FLAO</name>
<reference evidence="1 2" key="1">
    <citation type="submission" date="2016-11" db="EMBL/GenBank/DDBJ databases">
        <title>Gramella sp. LPB0144 isolated from marine environment.</title>
        <authorList>
            <person name="Kim E."/>
            <person name="Yi H."/>
        </authorList>
    </citation>
    <scope>NUCLEOTIDE SEQUENCE [LARGE SCALE GENOMIC DNA]</scope>
    <source>
        <strain evidence="1 2">LPB0144</strain>
    </source>
</reference>
<keyword evidence="2" id="KW-1185">Reference proteome</keyword>
<evidence type="ECO:0000313" key="2">
    <source>
        <dbReference type="Proteomes" id="UP000182510"/>
    </source>
</evidence>
<sequence>MKTRTHQRFKWQSVEEMHLYSTLWNSKMEFVLDECTCLETMLKDKVFFFNESHLTKKAYGLIAKIKTIHQEASGLLIKINNHRNKLRIMFNSTESFDSTWAYKHEHRKLLIKLNELLGDFKLMKTGILRTVCDAMKFHKQRRIA</sequence>
<dbReference type="RefSeq" id="WP_072552151.1">
    <property type="nucleotide sequence ID" value="NZ_CP018153.1"/>
</dbReference>
<dbReference type="EMBL" id="CP018153">
    <property type="protein sequence ID" value="APG59496.1"/>
    <property type="molecule type" value="Genomic_DNA"/>
</dbReference>
<dbReference type="Proteomes" id="UP000182510">
    <property type="component" value="Chromosome"/>
</dbReference>
<dbReference type="STRING" id="1913577.LPB144_03310"/>
<gene>
    <name evidence="1" type="ORF">LPB144_03310</name>
</gene>
<organism evidence="1 2">
    <name type="scientific">Christiangramia salexigens</name>
    <dbReference type="NCBI Taxonomy" id="1913577"/>
    <lineage>
        <taxon>Bacteria</taxon>
        <taxon>Pseudomonadati</taxon>
        <taxon>Bacteroidota</taxon>
        <taxon>Flavobacteriia</taxon>
        <taxon>Flavobacteriales</taxon>
        <taxon>Flavobacteriaceae</taxon>
        <taxon>Christiangramia</taxon>
    </lineage>
</organism>
<accession>A0A1L3J304</accession>
<evidence type="ECO:0000313" key="1">
    <source>
        <dbReference type="EMBL" id="APG59496.1"/>
    </source>
</evidence>
<proteinExistence type="predicted"/>
<dbReference type="OrthoDB" id="1139121at2"/>